<comment type="caution">
    <text evidence="2">The sequence shown here is derived from an EMBL/GenBank/DDBJ whole genome shotgun (WGS) entry which is preliminary data.</text>
</comment>
<name>A0A4E0Q9A4_9EURY</name>
<accession>A0A4E0Q9A4</accession>
<sequence>MEITADVGGNPGIDCKGFCAYCYFKKVTEVPPFGCKYCFPFRKGCDYCTRGVREIYSGFKPAQFVFQETYQKINFSSDNIDKITISGGGDISCYPELMPLVANLSQFGYPIHLGYTSGKGFSEGNEAEFYINYGVTEVSFTVFSTDPQIRAKYMHDPEPEASLQVLRDFCANCDVYAAIVVVPGANDGEVLERTLDDLEEMGAKGAILMRFANRCEEGLILGNAPVMEGIRTHSIEEFTGIVRNAAEMYRMRITGTPLEDPQIGSPFAIRNEEEALARLPPVTKEATLLTSKAAADRIGLVFEKLGSTVNVVPAGKDIACLITVEDLQALDLSEIKETVIIPGRAFVHDPEAKKVLSEDGIDRFVRRGPDMLSYDGEMSIGMTKQEVLDFEIEQFTELIHEINACGLAPE</sequence>
<dbReference type="Gene3D" id="3.20.20.70">
    <property type="entry name" value="Aldolase class I"/>
    <property type="match status" value="1"/>
</dbReference>
<dbReference type="InterPro" id="IPR017672">
    <property type="entry name" value="MA_4551-like"/>
</dbReference>
<dbReference type="OrthoDB" id="63821at2157"/>
<gene>
    <name evidence="2" type="ORF">CUN85_01050</name>
</gene>
<dbReference type="RefSeq" id="WP_135388097.1">
    <property type="nucleotide sequence ID" value="NZ_PGGK01000001.1"/>
</dbReference>
<dbReference type="InterPro" id="IPR013785">
    <property type="entry name" value="Aldolase_TIM"/>
</dbReference>
<evidence type="ECO:0000313" key="2">
    <source>
        <dbReference type="EMBL" id="TGC11490.1"/>
    </source>
</evidence>
<proteinExistence type="predicted"/>
<dbReference type="EMBL" id="PGGK01000001">
    <property type="protein sequence ID" value="TGC11490.1"/>
    <property type="molecule type" value="Genomic_DNA"/>
</dbReference>
<dbReference type="Proteomes" id="UP000297295">
    <property type="component" value="Unassembled WGS sequence"/>
</dbReference>
<feature type="domain" description="Putative radical SAM N-terminal" evidence="1">
    <location>
        <begin position="133"/>
        <end position="201"/>
    </location>
</feature>
<dbReference type="InterPro" id="IPR045375">
    <property type="entry name" value="Put_radical_SAM-like_N"/>
</dbReference>
<protein>
    <submittedName>
        <fullName evidence="2">Methanogenesis marker radical SAM protein</fullName>
    </submittedName>
</protein>
<organism evidence="2 3">
    <name type="scientific">Methanolobus halotolerans</name>
    <dbReference type="NCBI Taxonomy" id="2052935"/>
    <lineage>
        <taxon>Archaea</taxon>
        <taxon>Methanobacteriati</taxon>
        <taxon>Methanobacteriota</taxon>
        <taxon>Stenosarchaea group</taxon>
        <taxon>Methanomicrobia</taxon>
        <taxon>Methanosarcinales</taxon>
        <taxon>Methanosarcinaceae</taxon>
        <taxon>Methanolobus</taxon>
    </lineage>
</organism>
<reference evidence="2 3" key="1">
    <citation type="submission" date="2017-11" db="EMBL/GenBank/DDBJ databases">
        <title>Isolation and Characterization of Methanogenic Archaea from Saline Meromictic Lake at Siberia.</title>
        <authorList>
            <person name="Shen Y."/>
            <person name="Huang H.-H."/>
            <person name="Lai M.-C."/>
            <person name="Chen S.-C."/>
        </authorList>
    </citation>
    <scope>NUCLEOTIDE SEQUENCE [LARGE SCALE GENOMIC DNA]</scope>
    <source>
        <strain evidence="2 3">SY-01</strain>
    </source>
</reference>
<keyword evidence="3" id="KW-1185">Reference proteome</keyword>
<dbReference type="SUPFAM" id="SSF102114">
    <property type="entry name" value="Radical SAM enzymes"/>
    <property type="match status" value="1"/>
</dbReference>
<evidence type="ECO:0000313" key="3">
    <source>
        <dbReference type="Proteomes" id="UP000297295"/>
    </source>
</evidence>
<dbReference type="AlphaFoldDB" id="A0A4E0Q9A4"/>
<evidence type="ECO:0000259" key="1">
    <source>
        <dbReference type="Pfam" id="PF19238"/>
    </source>
</evidence>
<dbReference type="Pfam" id="PF19238">
    <property type="entry name" value="Radical_SAM_2"/>
    <property type="match status" value="1"/>
</dbReference>
<dbReference type="InterPro" id="IPR058240">
    <property type="entry name" value="rSAM_sf"/>
</dbReference>
<dbReference type="NCBIfam" id="TIGR03278">
    <property type="entry name" value="methan_mark_10"/>
    <property type="match status" value="1"/>
</dbReference>